<name>A0ABD3GIL6_9MARC</name>
<proteinExistence type="predicted"/>
<evidence type="ECO:0000313" key="3">
    <source>
        <dbReference type="Proteomes" id="UP001633002"/>
    </source>
</evidence>
<sequence length="260" mass="29887">MDEMKRVWSDHDPSCADPRRNHGNASDTEVQEITAVEAKILGLEQRDEDLWRKRSMARWLSQGEAPTKFFFSLAKANFSKEKIHALEDPQLGALTTHKEIMDYVHSQYMELYDAQQESRENQIARVNILQLLDTKLRREDAHTLDAVPEDEEIEDTVKTLKTGRAPGLDGVTADFIQQRFLPQLVAVEQTGFIPGRKIEDNVMTLKMAEEWSTVADEDNLFVKLDFSKAFDMVSFKYMWGVLKNLGFSQSMVNRIKALMV</sequence>
<dbReference type="Proteomes" id="UP001633002">
    <property type="component" value="Unassembled WGS sequence"/>
</dbReference>
<accession>A0ABD3GIL6</accession>
<dbReference type="AlphaFoldDB" id="A0ABD3GIL6"/>
<comment type="caution">
    <text evidence="2">The sequence shown here is derived from an EMBL/GenBank/DDBJ whole genome shotgun (WGS) entry which is preliminary data.</text>
</comment>
<evidence type="ECO:0000256" key="1">
    <source>
        <dbReference type="SAM" id="MobiDB-lite"/>
    </source>
</evidence>
<evidence type="ECO:0008006" key="4">
    <source>
        <dbReference type="Google" id="ProtNLM"/>
    </source>
</evidence>
<reference evidence="2 3" key="1">
    <citation type="submission" date="2024-09" db="EMBL/GenBank/DDBJ databases">
        <title>Chromosome-scale assembly of Riccia sorocarpa.</title>
        <authorList>
            <person name="Paukszto L."/>
        </authorList>
    </citation>
    <scope>NUCLEOTIDE SEQUENCE [LARGE SCALE GENOMIC DNA]</scope>
    <source>
        <strain evidence="2">LP-2024</strain>
        <tissue evidence="2">Aerial parts of the thallus</tissue>
    </source>
</reference>
<dbReference type="EMBL" id="JBJQOH010000007">
    <property type="protein sequence ID" value="KAL3679052.1"/>
    <property type="molecule type" value="Genomic_DNA"/>
</dbReference>
<protein>
    <recommendedName>
        <fullName evidence="4">Reverse transcriptase domain-containing protein</fullName>
    </recommendedName>
</protein>
<organism evidence="2 3">
    <name type="scientific">Riccia sorocarpa</name>
    <dbReference type="NCBI Taxonomy" id="122646"/>
    <lineage>
        <taxon>Eukaryota</taxon>
        <taxon>Viridiplantae</taxon>
        <taxon>Streptophyta</taxon>
        <taxon>Embryophyta</taxon>
        <taxon>Marchantiophyta</taxon>
        <taxon>Marchantiopsida</taxon>
        <taxon>Marchantiidae</taxon>
        <taxon>Marchantiales</taxon>
        <taxon>Ricciaceae</taxon>
        <taxon>Riccia</taxon>
    </lineage>
</organism>
<keyword evidence="3" id="KW-1185">Reference proteome</keyword>
<feature type="compositionally biased region" description="Basic and acidic residues" evidence="1">
    <location>
        <begin position="1"/>
        <end position="20"/>
    </location>
</feature>
<evidence type="ECO:0000313" key="2">
    <source>
        <dbReference type="EMBL" id="KAL3679052.1"/>
    </source>
</evidence>
<dbReference type="PANTHER" id="PTHR31635">
    <property type="entry name" value="REVERSE TRANSCRIPTASE DOMAIN-CONTAINING PROTEIN-RELATED"/>
    <property type="match status" value="1"/>
</dbReference>
<dbReference type="PANTHER" id="PTHR31635:SF196">
    <property type="entry name" value="REVERSE TRANSCRIPTASE DOMAIN-CONTAINING PROTEIN-RELATED"/>
    <property type="match status" value="1"/>
</dbReference>
<feature type="region of interest" description="Disordered" evidence="1">
    <location>
        <begin position="1"/>
        <end position="28"/>
    </location>
</feature>
<gene>
    <name evidence="2" type="ORF">R1sor_022008</name>
</gene>